<reference evidence="5" key="2">
    <citation type="submission" date="2025-09" db="UniProtKB">
        <authorList>
            <consortium name="Ensembl"/>
        </authorList>
    </citation>
    <scope>IDENTIFICATION</scope>
</reference>
<evidence type="ECO:0008006" key="7">
    <source>
        <dbReference type="Google" id="ProtNLM"/>
    </source>
</evidence>
<dbReference type="Gene3D" id="2.120.10.30">
    <property type="entry name" value="TolB, C-terminal domain"/>
    <property type="match status" value="1"/>
</dbReference>
<dbReference type="PROSITE" id="PS51125">
    <property type="entry name" value="NHL"/>
    <property type="match status" value="1"/>
</dbReference>
<evidence type="ECO:0000313" key="5">
    <source>
        <dbReference type="Ensembl" id="ENSLLEP00000033661.1"/>
    </source>
</evidence>
<keyword evidence="6" id="KW-1185">Reference proteome</keyword>
<evidence type="ECO:0000313" key="6">
    <source>
        <dbReference type="Proteomes" id="UP000694569"/>
    </source>
</evidence>
<dbReference type="GO" id="GO:0005576">
    <property type="term" value="C:extracellular region"/>
    <property type="evidence" value="ECO:0007669"/>
    <property type="project" value="TreeGrafter"/>
</dbReference>
<evidence type="ECO:0000256" key="3">
    <source>
        <dbReference type="ARBA" id="ARBA00023180"/>
    </source>
</evidence>
<protein>
    <recommendedName>
        <fullName evidence="7">Peptidylamidoglycolate lyase</fullName>
    </recommendedName>
</protein>
<dbReference type="GeneTree" id="ENSGT00390000008657"/>
<dbReference type="AlphaFoldDB" id="A0A8C5WF73"/>
<keyword evidence="2" id="KW-0677">Repeat</keyword>
<dbReference type="Ensembl" id="ENSLLET00000034939.1">
    <property type="protein sequence ID" value="ENSLLEP00000033661.1"/>
    <property type="gene ID" value="ENSLLEG00000021311.1"/>
</dbReference>
<dbReference type="InterPro" id="IPR001258">
    <property type="entry name" value="NHL_repeat"/>
</dbReference>
<dbReference type="PANTHER" id="PTHR10680">
    <property type="entry name" value="PEPTIDYL-GLYCINE ALPHA-AMIDATING MONOOXYGENASE"/>
    <property type="match status" value="1"/>
</dbReference>
<evidence type="ECO:0000256" key="2">
    <source>
        <dbReference type="ARBA" id="ARBA00022737"/>
    </source>
</evidence>
<dbReference type="SUPFAM" id="SSF63829">
    <property type="entry name" value="Calcium-dependent phosphotriesterase"/>
    <property type="match status" value="1"/>
</dbReference>
<dbReference type="Pfam" id="PF01436">
    <property type="entry name" value="NHL"/>
    <property type="match status" value="1"/>
</dbReference>
<dbReference type="OrthoDB" id="10044505at2759"/>
<organism evidence="5 6">
    <name type="scientific">Leptobrachium leishanense</name>
    <name type="common">Leishan spiny toad</name>
    <dbReference type="NCBI Taxonomy" id="445787"/>
    <lineage>
        <taxon>Eukaryota</taxon>
        <taxon>Metazoa</taxon>
        <taxon>Chordata</taxon>
        <taxon>Craniata</taxon>
        <taxon>Vertebrata</taxon>
        <taxon>Euteleostomi</taxon>
        <taxon>Amphibia</taxon>
        <taxon>Batrachia</taxon>
        <taxon>Anura</taxon>
        <taxon>Pelobatoidea</taxon>
        <taxon>Megophryidae</taxon>
        <taxon>Leptobrachium</taxon>
    </lineage>
</organism>
<dbReference type="PANTHER" id="PTHR10680:SF28">
    <property type="entry name" value="SMP-30_GLUCONOLACTONASE_LRE-LIKE REGION DOMAIN-CONTAINING PROTEIN"/>
    <property type="match status" value="1"/>
</dbReference>
<dbReference type="InterPro" id="IPR011042">
    <property type="entry name" value="6-blade_b-propeller_TolB-like"/>
</dbReference>
<proteinExistence type="predicted"/>
<feature type="repeat" description="NHL" evidence="4">
    <location>
        <begin position="214"/>
        <end position="254"/>
    </location>
</feature>
<dbReference type="Proteomes" id="UP000694569">
    <property type="component" value="Unplaced"/>
</dbReference>
<reference evidence="5" key="1">
    <citation type="submission" date="2025-08" db="UniProtKB">
        <authorList>
            <consortium name="Ensembl"/>
        </authorList>
    </citation>
    <scope>IDENTIFICATION</scope>
</reference>
<evidence type="ECO:0000256" key="1">
    <source>
        <dbReference type="ARBA" id="ARBA00022729"/>
    </source>
</evidence>
<sequence length="349" mass="38540">MKRSFWSRMQGKPGLGLCALAAVITLLLVHSCKPQSLQKEHESYYSAQQEESMQLYKLDANWPKNPDLFTGVPYGVAVDPQNSLVYVAQRGDNVSKVLVFTEEGYFKGKWDTDTLEMPHGIFFVSTNKENSIWVTDVGNGINGHSIKKYSPSGNLLTVLGTPGEAGTSLTPLQFDQPAEIFVEKNGDLYIADGDGGLNNRVLKLTDQFWLEWTLGGNGTNPGQFYIPHSVAVDDVGRVWVADRGNKRIQVFDKTSGEPLGLWSTCFTDDGPYSVRYGSPLSGIVHEQKAGDPGTWSPKTEITGNVLAFHEPWLEKVLCRAVLSKPVLGTFNRPDFADHLGELQTESCIH</sequence>
<evidence type="ECO:0000256" key="4">
    <source>
        <dbReference type="PROSITE-ProRule" id="PRU00504"/>
    </source>
</evidence>
<accession>A0A8C5WF73</accession>
<keyword evidence="3" id="KW-0325">Glycoprotein</keyword>
<name>A0A8C5WF73_9ANUR</name>
<keyword evidence="1" id="KW-0732">Signal</keyword>